<feature type="region of interest" description="Disordered" evidence="5">
    <location>
        <begin position="167"/>
        <end position="227"/>
    </location>
</feature>
<dbReference type="SUPFAM" id="SSF57501">
    <property type="entry name" value="Cystine-knot cytokines"/>
    <property type="match status" value="1"/>
</dbReference>
<dbReference type="Proteomes" id="UP000594260">
    <property type="component" value="Unplaced"/>
</dbReference>
<evidence type="ECO:0000256" key="6">
    <source>
        <dbReference type="SAM" id="Phobius"/>
    </source>
</evidence>
<keyword evidence="2" id="KW-0732">Signal</keyword>
<keyword evidence="6" id="KW-0472">Membrane</keyword>
<keyword evidence="6" id="KW-1133">Transmembrane helix</keyword>
<feature type="compositionally biased region" description="Basic and acidic residues" evidence="5">
    <location>
        <begin position="387"/>
        <end position="396"/>
    </location>
</feature>
<dbReference type="InterPro" id="IPR032104">
    <property type="entry name" value="Spaetzle"/>
</dbReference>
<organism evidence="8 9">
    <name type="scientific">Varroa destructor</name>
    <name type="common">Honeybee mite</name>
    <dbReference type="NCBI Taxonomy" id="109461"/>
    <lineage>
        <taxon>Eukaryota</taxon>
        <taxon>Metazoa</taxon>
        <taxon>Ecdysozoa</taxon>
        <taxon>Arthropoda</taxon>
        <taxon>Chelicerata</taxon>
        <taxon>Arachnida</taxon>
        <taxon>Acari</taxon>
        <taxon>Parasitiformes</taxon>
        <taxon>Mesostigmata</taxon>
        <taxon>Gamasina</taxon>
        <taxon>Dermanyssoidea</taxon>
        <taxon>Varroidae</taxon>
        <taxon>Varroa</taxon>
    </lineage>
</organism>
<feature type="transmembrane region" description="Helical" evidence="6">
    <location>
        <begin position="12"/>
        <end position="29"/>
    </location>
</feature>
<dbReference type="EnsemblMetazoa" id="XM_022788675">
    <property type="protein sequence ID" value="XP_022644410"/>
    <property type="gene ID" value="LOC111243320"/>
</dbReference>
<feature type="domain" description="Spaetzle" evidence="7">
    <location>
        <begin position="485"/>
        <end position="574"/>
    </location>
</feature>
<dbReference type="FunFam" id="2.10.90.10:FF:000018">
    <property type="entry name" value="Spatzle 4"/>
    <property type="match status" value="1"/>
</dbReference>
<evidence type="ECO:0000313" key="9">
    <source>
        <dbReference type="Proteomes" id="UP000594260"/>
    </source>
</evidence>
<dbReference type="GeneID" id="111243320"/>
<proteinExistence type="predicted"/>
<evidence type="ECO:0000313" key="8">
    <source>
        <dbReference type="EnsemblMetazoa" id="XP_022644410"/>
    </source>
</evidence>
<feature type="compositionally biased region" description="Low complexity" evidence="5">
    <location>
        <begin position="404"/>
        <end position="419"/>
    </location>
</feature>
<evidence type="ECO:0000256" key="4">
    <source>
        <dbReference type="ARBA" id="ARBA00023180"/>
    </source>
</evidence>
<dbReference type="InParanoid" id="A0A7M7J0N9"/>
<keyword evidence="4" id="KW-0325">Glycoprotein</keyword>
<dbReference type="GO" id="GO:0021556">
    <property type="term" value="P:central nervous system formation"/>
    <property type="evidence" value="ECO:0007669"/>
    <property type="project" value="TreeGrafter"/>
</dbReference>
<dbReference type="GO" id="GO:0005121">
    <property type="term" value="F:Toll binding"/>
    <property type="evidence" value="ECO:0007669"/>
    <property type="project" value="TreeGrafter"/>
</dbReference>
<protein>
    <recommendedName>
        <fullName evidence="7">Spaetzle domain-containing protein</fullName>
    </recommendedName>
</protein>
<feature type="region of interest" description="Disordered" evidence="5">
    <location>
        <begin position="387"/>
        <end position="473"/>
    </location>
</feature>
<dbReference type="OrthoDB" id="6594799at2759"/>
<dbReference type="RefSeq" id="XP_022644410.1">
    <property type="nucleotide sequence ID" value="XM_022788675.1"/>
</dbReference>
<evidence type="ECO:0000256" key="2">
    <source>
        <dbReference type="ARBA" id="ARBA00022729"/>
    </source>
</evidence>
<sequence length="586" mass="65153">MLLSQIMLSFQAVWYFTVLVVCSLIYTVVGRSQMSCGSRLGARAFVHPPCDLSRRSFCVEPGDSYPWKAVRRYIYENQGLMRRMYGDQRQGELLTQEVVQERKRFDSSARSGRLLQILNEHDIQDLQNIDELRALVQRAGHFGEHENLMNGQQATIEPRRSVRFNSRYSSFDDPLSVPVTEDGADSELLPSSPTPPDQNTQRHSLQSQPDPPQENVSSKSRGNYNAQETSNADFGMAVEEAELNNDHVEKGVTIPQVETTSMIAETMQTGPNPTTQRAPIGLSNIAVAANLEVSSEGSVSVMASGRPPGTNQKPGSMYILGLLEINEPSVTTKPLEGATVWTTIPMKSSTTELPEVLAMYTPHTDDERQPDDELPFSSIDVPLDAKRLGESNKISEDDSATLRTSPTADITTPTSITPTKVTNDSSWSSINEQNATKSSIEPLKASVSSNTVPSRRRPPPILDVPRPMPTEEDQSTADQIKGIAACPTNEEVVSPYWANNTRGEVLALLNVHPFEQYIHSETCAFNKEQMLCRRGCRCEQQFRLHRLLAFDPHDDCRGVFSDWFRFPAGCVCVCYDLFGLSALFKL</sequence>
<dbReference type="PANTHER" id="PTHR23199:SF5">
    <property type="entry name" value="PROTEIN SPAETZLE 4"/>
    <property type="match status" value="1"/>
</dbReference>
<dbReference type="InterPro" id="IPR029034">
    <property type="entry name" value="Cystine-knot_cytokine"/>
</dbReference>
<dbReference type="AlphaFoldDB" id="A0A7M7J0N9"/>
<evidence type="ECO:0000256" key="5">
    <source>
        <dbReference type="SAM" id="MobiDB-lite"/>
    </source>
</evidence>
<keyword evidence="3" id="KW-1015">Disulfide bond</keyword>
<evidence type="ECO:0000256" key="1">
    <source>
        <dbReference type="ARBA" id="ARBA00011748"/>
    </source>
</evidence>
<comment type="subunit">
    <text evidence="1">Homodimer; disulfide-linked.</text>
</comment>
<reference evidence="8" key="1">
    <citation type="submission" date="2021-01" db="UniProtKB">
        <authorList>
            <consortium name="EnsemblMetazoa"/>
        </authorList>
    </citation>
    <scope>IDENTIFICATION</scope>
</reference>
<feature type="compositionally biased region" description="Pro residues" evidence="5">
    <location>
        <begin position="459"/>
        <end position="468"/>
    </location>
</feature>
<dbReference type="FunCoup" id="A0A7M7J0N9">
    <property type="interactions" value="17"/>
</dbReference>
<dbReference type="KEGG" id="vde:111243320"/>
<evidence type="ECO:0000256" key="3">
    <source>
        <dbReference type="ARBA" id="ARBA00023157"/>
    </source>
</evidence>
<keyword evidence="6" id="KW-0812">Transmembrane</keyword>
<feature type="compositionally biased region" description="Polar residues" evidence="5">
    <location>
        <begin position="197"/>
        <end position="227"/>
    </location>
</feature>
<keyword evidence="9" id="KW-1185">Reference proteome</keyword>
<dbReference type="Gene3D" id="2.10.90.10">
    <property type="entry name" value="Cystine-knot cytokines"/>
    <property type="match status" value="1"/>
</dbReference>
<dbReference type="GO" id="GO:0008083">
    <property type="term" value="F:growth factor activity"/>
    <property type="evidence" value="ECO:0007669"/>
    <property type="project" value="TreeGrafter"/>
</dbReference>
<dbReference type="InterPro" id="IPR052444">
    <property type="entry name" value="Spz/Toll_ligand-like"/>
</dbReference>
<feature type="compositionally biased region" description="Polar residues" evidence="5">
    <location>
        <begin position="420"/>
        <end position="439"/>
    </location>
</feature>
<dbReference type="GO" id="GO:0005615">
    <property type="term" value="C:extracellular space"/>
    <property type="evidence" value="ECO:0007669"/>
    <property type="project" value="UniProtKB-ARBA"/>
</dbReference>
<name>A0A7M7J0N9_VARDE</name>
<dbReference type="PANTHER" id="PTHR23199">
    <property type="entry name" value="NEUROTROPHIN 1-RELATED"/>
    <property type="match status" value="1"/>
</dbReference>
<dbReference type="Pfam" id="PF16077">
    <property type="entry name" value="Spaetzle"/>
    <property type="match status" value="1"/>
</dbReference>
<evidence type="ECO:0000259" key="7">
    <source>
        <dbReference type="Pfam" id="PF16077"/>
    </source>
</evidence>
<dbReference type="CTD" id="34572"/>
<accession>A0A7M7J0N9</accession>
<dbReference type="GO" id="GO:0045087">
    <property type="term" value="P:innate immune response"/>
    <property type="evidence" value="ECO:0007669"/>
    <property type="project" value="TreeGrafter"/>
</dbReference>